<evidence type="ECO:0008006" key="3">
    <source>
        <dbReference type="Google" id="ProtNLM"/>
    </source>
</evidence>
<dbReference type="CDD" id="cd02440">
    <property type="entry name" value="AdoMet_MTases"/>
    <property type="match status" value="1"/>
</dbReference>
<sequence>MATFDSYVLGRDLDASISMYNGYTLNPKIPMSPDMKIAEIGTGTGIWLLDMASQCSPTVQLDGFDISDDQFPHKSALPNNVTLSIMDAFSQVPRELAGKYDVVHMRLWSCIVRNNETNRLIHHATQLLKPGGYLQWDEADIGKTLTTGVEAIAFWEIMSSILQSMKIDSKWIEEIPNRLEEQGMFGIDVRVGCFSQSLVPLVTRTYVCGYNELLRSIGTSKEGSVSSSRHIEAEEALSRLMKSYKKGGALYWTPI</sequence>
<gene>
    <name evidence="1" type="ORF">CFAM422_007496</name>
</gene>
<name>A0A9P5CDN3_9HYPO</name>
<accession>A0A9P5CDN3</accession>
<dbReference type="SUPFAM" id="SSF53335">
    <property type="entry name" value="S-adenosyl-L-methionine-dependent methyltransferases"/>
    <property type="match status" value="1"/>
</dbReference>
<proteinExistence type="predicted"/>
<dbReference type="AlphaFoldDB" id="A0A9P5CDN3"/>
<comment type="caution">
    <text evidence="1">The sequence shown here is derived from an EMBL/GenBank/DDBJ whole genome shotgun (WGS) entry which is preliminary data.</text>
</comment>
<dbReference type="Gene3D" id="3.40.50.150">
    <property type="entry name" value="Vaccinia Virus protein VP39"/>
    <property type="match status" value="1"/>
</dbReference>
<reference evidence="1 2" key="1">
    <citation type="submission" date="2018-06" db="EMBL/GenBank/DDBJ databases">
        <title>Genome analysis of cellulolytic fungus Trichoderma lentiforme CFAM-422.</title>
        <authorList>
            <person name="Steindorff A.S."/>
            <person name="Formighieri E.F."/>
            <person name="Midorikawa G.E.O."/>
            <person name="Tamietti M.S."/>
            <person name="Ramos E.Z."/>
            <person name="Silva A.S."/>
            <person name="Bon E.P.S."/>
            <person name="Mendes T.D."/>
            <person name="Damaso M.C.T."/>
            <person name="Favaro L.C.L."/>
        </authorList>
    </citation>
    <scope>NUCLEOTIDE SEQUENCE [LARGE SCALE GENOMIC DNA]</scope>
    <source>
        <strain evidence="1 2">CFAM-422</strain>
    </source>
</reference>
<dbReference type="InterPro" id="IPR029063">
    <property type="entry name" value="SAM-dependent_MTases_sf"/>
</dbReference>
<dbReference type="Pfam" id="PF13489">
    <property type="entry name" value="Methyltransf_23"/>
    <property type="match status" value="1"/>
</dbReference>
<keyword evidence="2" id="KW-1185">Reference proteome</keyword>
<protein>
    <recommendedName>
        <fullName evidence="3">S-adenosyl-L-methionine-dependent methyltransferase</fullName>
    </recommendedName>
</protein>
<dbReference type="EMBL" id="QLNT01000012">
    <property type="protein sequence ID" value="KAF3069552.1"/>
    <property type="molecule type" value="Genomic_DNA"/>
</dbReference>
<evidence type="ECO:0000313" key="1">
    <source>
        <dbReference type="EMBL" id="KAF3069552.1"/>
    </source>
</evidence>
<dbReference type="Proteomes" id="UP000801864">
    <property type="component" value="Unassembled WGS sequence"/>
</dbReference>
<organism evidence="1 2">
    <name type="scientific">Trichoderma lentiforme</name>
    <dbReference type="NCBI Taxonomy" id="1567552"/>
    <lineage>
        <taxon>Eukaryota</taxon>
        <taxon>Fungi</taxon>
        <taxon>Dikarya</taxon>
        <taxon>Ascomycota</taxon>
        <taxon>Pezizomycotina</taxon>
        <taxon>Sordariomycetes</taxon>
        <taxon>Hypocreomycetidae</taxon>
        <taxon>Hypocreales</taxon>
        <taxon>Hypocreaceae</taxon>
        <taxon>Trichoderma</taxon>
    </lineage>
</organism>
<evidence type="ECO:0000313" key="2">
    <source>
        <dbReference type="Proteomes" id="UP000801864"/>
    </source>
</evidence>